<gene>
    <name evidence="1" type="ORF">LY79DRAFT_537453</name>
</gene>
<evidence type="ECO:0000313" key="1">
    <source>
        <dbReference type="EMBL" id="KAK1598552.1"/>
    </source>
</evidence>
<accession>A0AAD8Q9S3</accession>
<dbReference type="RefSeq" id="XP_060419229.1">
    <property type="nucleotide sequence ID" value="XM_060556677.1"/>
</dbReference>
<organism evidence="1 2">
    <name type="scientific">Colletotrichum navitas</name>
    <dbReference type="NCBI Taxonomy" id="681940"/>
    <lineage>
        <taxon>Eukaryota</taxon>
        <taxon>Fungi</taxon>
        <taxon>Dikarya</taxon>
        <taxon>Ascomycota</taxon>
        <taxon>Pezizomycotina</taxon>
        <taxon>Sordariomycetes</taxon>
        <taxon>Hypocreomycetidae</taxon>
        <taxon>Glomerellales</taxon>
        <taxon>Glomerellaceae</taxon>
        <taxon>Colletotrichum</taxon>
        <taxon>Colletotrichum graminicola species complex</taxon>
    </lineage>
</organism>
<sequence>MAVGHPSPLFAVLSTHCHLWGRVISPGHWVCYTLYLPCCTVLLFCAEAVEDAEDRQPLLTAPMNATYPRGLRAASCEPPCCCYLGIRPAVQVPGPGPFVSLCSFLVRDNVSHAAQAPTPGGPWYVCVCACLALLCTVQLAPVRFHGRDSSIRAELVPFRQPWRSFSLG</sequence>
<keyword evidence="2" id="KW-1185">Reference proteome</keyword>
<proteinExistence type="predicted"/>
<evidence type="ECO:0000313" key="2">
    <source>
        <dbReference type="Proteomes" id="UP001230504"/>
    </source>
</evidence>
<dbReference type="EMBL" id="JAHLJV010000004">
    <property type="protein sequence ID" value="KAK1598552.1"/>
    <property type="molecule type" value="Genomic_DNA"/>
</dbReference>
<reference evidence="1" key="1">
    <citation type="submission" date="2021-06" db="EMBL/GenBank/DDBJ databases">
        <title>Comparative genomics, transcriptomics and evolutionary studies reveal genomic signatures of adaptation to plant cell wall in hemibiotrophic fungi.</title>
        <authorList>
            <consortium name="DOE Joint Genome Institute"/>
            <person name="Baroncelli R."/>
            <person name="Diaz J.F."/>
            <person name="Benocci T."/>
            <person name="Peng M."/>
            <person name="Battaglia E."/>
            <person name="Haridas S."/>
            <person name="Andreopoulos W."/>
            <person name="Labutti K."/>
            <person name="Pangilinan J."/>
            <person name="Floch G.L."/>
            <person name="Makela M.R."/>
            <person name="Henrissat B."/>
            <person name="Grigoriev I.V."/>
            <person name="Crouch J.A."/>
            <person name="De Vries R.P."/>
            <person name="Sukno S.A."/>
            <person name="Thon M.R."/>
        </authorList>
    </citation>
    <scope>NUCLEOTIDE SEQUENCE</scope>
    <source>
        <strain evidence="1">CBS 125086</strain>
    </source>
</reference>
<name>A0AAD8Q9S3_9PEZI</name>
<dbReference type="GeneID" id="85440917"/>
<dbReference type="AlphaFoldDB" id="A0AAD8Q9S3"/>
<comment type="caution">
    <text evidence="1">The sequence shown here is derived from an EMBL/GenBank/DDBJ whole genome shotgun (WGS) entry which is preliminary data.</text>
</comment>
<protein>
    <submittedName>
        <fullName evidence="1">Uncharacterized protein</fullName>
    </submittedName>
</protein>
<dbReference type="Proteomes" id="UP001230504">
    <property type="component" value="Unassembled WGS sequence"/>
</dbReference>